<feature type="transmembrane region" description="Helical" evidence="2">
    <location>
        <begin position="207"/>
        <end position="228"/>
    </location>
</feature>
<feature type="compositionally biased region" description="Basic and acidic residues" evidence="1">
    <location>
        <begin position="501"/>
        <end position="510"/>
    </location>
</feature>
<name>A0A4Y9XM64_9AGAM</name>
<comment type="caution">
    <text evidence="3">The sequence shown here is derived from an EMBL/GenBank/DDBJ whole genome shotgun (WGS) entry which is preliminary data.</text>
</comment>
<sequence>MIVQVSRLAAGHQSRTDIRHLRVLVCVLLYYVDGCLGTFSQKKQSLMKSGMYSAEEPCRIKSLTFTERPHQRTISQVSKAPSERGHDSRGSSGAGTPQGVDFHVSVLRLMLRLEGRFARKINLQKVMIIVVGPISCRAPVSSHDSVLRDTVSTSISNSPIPGIIAPLKCSSRNHDSPDISAYLRASSTHIMANAEITFERSLYIGNVFASMLYGIQLWMYFQSVFLLLTRRLSHARTQRLYVIYGGVMLILLTFTVVPNLLIGQEAWIEHRTEMDPAVFLAENSSLWYNTLGTAADVAVNFMGDGLLLYRCYIIWGSRHWVTAFPSLMYLASTAMAVITVVDSAFPGSSIFAGKSTQFVIAWISLTAGLNVILTVLISTRLLMMRSVARSILPAGVRAQYTSIVAILVESALPFSLLGIGLIVTYAKDTPVEVAFVCVWGTFCATAPQLIILRVAMGSGWSKEVVTQVTNPVGSDTILVAAPNPAHIESGLSTLSFGMRNPKSDRSRSSDVELQQVY</sequence>
<keyword evidence="2" id="KW-0472">Membrane</keyword>
<evidence type="ECO:0000256" key="1">
    <source>
        <dbReference type="SAM" id="MobiDB-lite"/>
    </source>
</evidence>
<dbReference type="EMBL" id="SEOQ01001589">
    <property type="protein sequence ID" value="TFY51176.1"/>
    <property type="molecule type" value="Genomic_DNA"/>
</dbReference>
<evidence type="ECO:0000313" key="4">
    <source>
        <dbReference type="Proteomes" id="UP000298327"/>
    </source>
</evidence>
<accession>A0A4Y9XM64</accession>
<protein>
    <submittedName>
        <fullName evidence="3">Uncharacterized protein</fullName>
    </submittedName>
</protein>
<proteinExistence type="predicted"/>
<dbReference type="OrthoDB" id="3351617at2759"/>
<feature type="transmembrane region" description="Helical" evidence="2">
    <location>
        <begin position="21"/>
        <end position="39"/>
    </location>
</feature>
<feature type="transmembrane region" description="Helical" evidence="2">
    <location>
        <begin position="286"/>
        <end position="308"/>
    </location>
</feature>
<dbReference type="AlphaFoldDB" id="A0A4Y9XM64"/>
<feature type="region of interest" description="Disordered" evidence="1">
    <location>
        <begin position="68"/>
        <end position="97"/>
    </location>
</feature>
<feature type="transmembrane region" description="Helical" evidence="2">
    <location>
        <begin position="240"/>
        <end position="262"/>
    </location>
</feature>
<feature type="region of interest" description="Disordered" evidence="1">
    <location>
        <begin position="496"/>
        <end position="517"/>
    </location>
</feature>
<organism evidence="3 4">
    <name type="scientific">Dentipellis fragilis</name>
    <dbReference type="NCBI Taxonomy" id="205917"/>
    <lineage>
        <taxon>Eukaryota</taxon>
        <taxon>Fungi</taxon>
        <taxon>Dikarya</taxon>
        <taxon>Basidiomycota</taxon>
        <taxon>Agaricomycotina</taxon>
        <taxon>Agaricomycetes</taxon>
        <taxon>Russulales</taxon>
        <taxon>Hericiaceae</taxon>
        <taxon>Dentipellis</taxon>
    </lineage>
</organism>
<gene>
    <name evidence="3" type="ORF">EVG20_g11127</name>
</gene>
<feature type="transmembrane region" description="Helical" evidence="2">
    <location>
        <begin position="403"/>
        <end position="427"/>
    </location>
</feature>
<feature type="transmembrane region" description="Helical" evidence="2">
    <location>
        <begin position="433"/>
        <end position="452"/>
    </location>
</feature>
<evidence type="ECO:0000256" key="2">
    <source>
        <dbReference type="SAM" id="Phobius"/>
    </source>
</evidence>
<reference evidence="3 4" key="1">
    <citation type="submission" date="2019-02" db="EMBL/GenBank/DDBJ databases">
        <title>Genome sequencing of the rare red list fungi Dentipellis fragilis.</title>
        <authorList>
            <person name="Buettner E."/>
            <person name="Kellner H."/>
        </authorList>
    </citation>
    <scope>NUCLEOTIDE SEQUENCE [LARGE SCALE GENOMIC DNA]</scope>
    <source>
        <strain evidence="3 4">DSM 105465</strain>
    </source>
</reference>
<evidence type="ECO:0000313" key="3">
    <source>
        <dbReference type="EMBL" id="TFY51176.1"/>
    </source>
</evidence>
<feature type="transmembrane region" description="Helical" evidence="2">
    <location>
        <begin position="320"/>
        <end position="340"/>
    </location>
</feature>
<keyword evidence="2" id="KW-1133">Transmembrane helix</keyword>
<keyword evidence="4" id="KW-1185">Reference proteome</keyword>
<feature type="transmembrane region" description="Helical" evidence="2">
    <location>
        <begin position="360"/>
        <end position="382"/>
    </location>
</feature>
<dbReference type="Proteomes" id="UP000298327">
    <property type="component" value="Unassembled WGS sequence"/>
</dbReference>
<keyword evidence="2" id="KW-0812">Transmembrane</keyword>